<feature type="domain" description="B12-binding" evidence="6">
    <location>
        <begin position="214"/>
        <end position="340"/>
    </location>
</feature>
<gene>
    <name evidence="7" type="ORF">G3I67_00895</name>
</gene>
<dbReference type="Pfam" id="PF02607">
    <property type="entry name" value="B12-binding_2"/>
    <property type="match status" value="1"/>
</dbReference>
<dbReference type="SUPFAM" id="SSF46955">
    <property type="entry name" value="Putative DNA-binding domain"/>
    <property type="match status" value="1"/>
</dbReference>
<reference evidence="7" key="1">
    <citation type="submission" date="2020-02" db="EMBL/GenBank/DDBJ databases">
        <authorList>
            <person name="Chen W.-M."/>
        </authorList>
    </citation>
    <scope>NUCLEOTIDE SEQUENCE</scope>
    <source>
        <strain evidence="7">NBD-18</strain>
    </source>
</reference>
<dbReference type="RefSeq" id="WP_163651106.1">
    <property type="nucleotide sequence ID" value="NZ_JAAGRN010000001.1"/>
</dbReference>
<evidence type="ECO:0000259" key="5">
    <source>
        <dbReference type="PROSITE" id="PS50937"/>
    </source>
</evidence>
<evidence type="ECO:0000313" key="7">
    <source>
        <dbReference type="EMBL" id="NDY81777.1"/>
    </source>
</evidence>
<dbReference type="GO" id="GO:0031419">
    <property type="term" value="F:cobalamin binding"/>
    <property type="evidence" value="ECO:0007669"/>
    <property type="project" value="InterPro"/>
</dbReference>
<dbReference type="PROSITE" id="PS51332">
    <property type="entry name" value="B12_BINDING"/>
    <property type="match status" value="1"/>
</dbReference>
<dbReference type="PANTHER" id="PTHR30204">
    <property type="entry name" value="REDOX-CYCLING DRUG-SENSING TRANSCRIPTIONAL ACTIVATOR SOXR"/>
    <property type="match status" value="1"/>
</dbReference>
<dbReference type="InterPro" id="IPR036594">
    <property type="entry name" value="Meth_synthase_dom"/>
</dbReference>
<dbReference type="EMBL" id="JAAGRN010000001">
    <property type="protein sequence ID" value="NDY81777.1"/>
    <property type="molecule type" value="Genomic_DNA"/>
</dbReference>
<dbReference type="SMART" id="SM00422">
    <property type="entry name" value="HTH_MERR"/>
    <property type="match status" value="1"/>
</dbReference>
<evidence type="ECO:0000256" key="1">
    <source>
        <dbReference type="ARBA" id="ARBA00022491"/>
    </source>
</evidence>
<dbReference type="GO" id="GO:0046872">
    <property type="term" value="F:metal ion binding"/>
    <property type="evidence" value="ECO:0007669"/>
    <property type="project" value="InterPro"/>
</dbReference>
<dbReference type="Gene3D" id="1.10.1240.10">
    <property type="entry name" value="Methionine synthase domain"/>
    <property type="match status" value="1"/>
</dbReference>
<evidence type="ECO:0000256" key="4">
    <source>
        <dbReference type="ARBA" id="ARBA00023163"/>
    </source>
</evidence>
<organism evidence="7">
    <name type="scientific">Sheuella amnicola</name>
    <dbReference type="NCBI Taxonomy" id="2707330"/>
    <lineage>
        <taxon>Bacteria</taxon>
        <taxon>Pseudomonadati</taxon>
        <taxon>Pseudomonadota</taxon>
        <taxon>Betaproteobacteria</taxon>
        <taxon>Burkholderiales</taxon>
        <taxon>Alcaligenaceae</taxon>
        <taxon>Sheuella</taxon>
    </lineage>
</organism>
<dbReference type="InterPro" id="IPR000551">
    <property type="entry name" value="MerR-type_HTH_dom"/>
</dbReference>
<evidence type="ECO:0000256" key="2">
    <source>
        <dbReference type="ARBA" id="ARBA00023015"/>
    </source>
</evidence>
<name>A0A6B2QYH2_9BURK</name>
<evidence type="ECO:0000256" key="3">
    <source>
        <dbReference type="ARBA" id="ARBA00023125"/>
    </source>
</evidence>
<dbReference type="CDD" id="cd01104">
    <property type="entry name" value="HTH_MlrA-CarA"/>
    <property type="match status" value="1"/>
</dbReference>
<keyword evidence="2" id="KW-0805">Transcription regulation</keyword>
<protein>
    <submittedName>
        <fullName evidence="7">MerR family transcriptional regulator</fullName>
    </submittedName>
</protein>
<sequence>MSKKAFDHPVATNSSGLTWSISDVERETGLGKDTLRVWERRYGFPAPLRDALGERAYPDDQLNRLRMIRRLLDADHRPGKVVSLPLEALQDLLSVQNARDPHPQIKRKVQTRPKTNSVIEPDSFSKDNEDVWVGWLKRDETHQIKQALQQNILMHGLGYVVENLAAPLCRLVGQAWMSGDISVYQEHLFTETLQSVLREAIASIDAVVQTRGCRPRVLLTTTPNELHSLGLLMVECHFALAACERFVLGTSTPISDIIQAVERLNIDVLAISYSPYASRKEVLDSLQQLRTHINDAVDIWVGGAGAYANRRLLPEGVELMRKASDVSDQVAAWRSRHGRQ</sequence>
<keyword evidence="3" id="KW-0238">DNA-binding</keyword>
<dbReference type="Gene3D" id="3.40.50.280">
    <property type="entry name" value="Cobalamin-binding domain"/>
    <property type="match status" value="1"/>
</dbReference>
<dbReference type="PANTHER" id="PTHR30204:SF69">
    <property type="entry name" value="MERR-FAMILY TRANSCRIPTIONAL REGULATOR"/>
    <property type="match status" value="1"/>
</dbReference>
<dbReference type="InterPro" id="IPR003759">
    <property type="entry name" value="Cbl-bd_cap"/>
</dbReference>
<evidence type="ECO:0000259" key="6">
    <source>
        <dbReference type="PROSITE" id="PS51332"/>
    </source>
</evidence>
<dbReference type="GO" id="GO:0003677">
    <property type="term" value="F:DNA binding"/>
    <property type="evidence" value="ECO:0007669"/>
    <property type="project" value="UniProtKB-KW"/>
</dbReference>
<accession>A0A6B2QYH2</accession>
<dbReference type="Pfam" id="PF13411">
    <property type="entry name" value="MerR_1"/>
    <property type="match status" value="1"/>
</dbReference>
<dbReference type="Pfam" id="PF02310">
    <property type="entry name" value="B12-binding"/>
    <property type="match status" value="1"/>
</dbReference>
<dbReference type="SUPFAM" id="SSF52242">
    <property type="entry name" value="Cobalamin (vitamin B12)-binding domain"/>
    <property type="match status" value="1"/>
</dbReference>
<keyword evidence="4" id="KW-0804">Transcription</keyword>
<proteinExistence type="predicted"/>
<feature type="domain" description="HTH merR-type" evidence="5">
    <location>
        <begin position="18"/>
        <end position="95"/>
    </location>
</feature>
<dbReference type="InterPro" id="IPR047057">
    <property type="entry name" value="MerR_fam"/>
</dbReference>
<dbReference type="PROSITE" id="PS50937">
    <property type="entry name" value="HTH_MERR_2"/>
    <property type="match status" value="1"/>
</dbReference>
<keyword evidence="1" id="KW-0678">Repressor</keyword>
<comment type="caution">
    <text evidence="7">The sequence shown here is derived from an EMBL/GenBank/DDBJ whole genome shotgun (WGS) entry which is preliminary data.</text>
</comment>
<dbReference type="GO" id="GO:0003700">
    <property type="term" value="F:DNA-binding transcription factor activity"/>
    <property type="evidence" value="ECO:0007669"/>
    <property type="project" value="InterPro"/>
</dbReference>
<dbReference type="InterPro" id="IPR006158">
    <property type="entry name" value="Cobalamin-bd"/>
</dbReference>
<dbReference type="InterPro" id="IPR036724">
    <property type="entry name" value="Cobalamin-bd_sf"/>
</dbReference>
<dbReference type="InterPro" id="IPR009061">
    <property type="entry name" value="DNA-bd_dom_put_sf"/>
</dbReference>
<dbReference type="AlphaFoldDB" id="A0A6B2QYH2"/>
<dbReference type="Gene3D" id="1.10.1660.10">
    <property type="match status" value="1"/>
</dbReference>